<evidence type="ECO:0000313" key="2">
    <source>
        <dbReference type="EMBL" id="EAY03779.1"/>
    </source>
</evidence>
<sequence length="147" mass="16938">MKHSHIPYFIQLGQHIVTRIKSLAHTIATFKPEKHDILLLSGVIYRISKIKRVFIDDYITNATSIYEDFKFNIGGFIEHDMRAYKAALYLLRFDKPEEEMEDGLNSTVLLDGLNNTKLAQNNTFVNETKEESGSKQTSQKKKSKKSN</sequence>
<accession>A2EU92</accession>
<protein>
    <submittedName>
        <fullName evidence="2">Uncharacterized protein</fullName>
    </submittedName>
</protein>
<dbReference type="Proteomes" id="UP000001542">
    <property type="component" value="Unassembled WGS sequence"/>
</dbReference>
<dbReference type="RefSeq" id="XP_001316002.1">
    <property type="nucleotide sequence ID" value="XM_001315967.1"/>
</dbReference>
<dbReference type="VEuPathDB" id="TrichDB:TVAG_232620"/>
<reference evidence="2" key="1">
    <citation type="submission" date="2006-10" db="EMBL/GenBank/DDBJ databases">
        <authorList>
            <person name="Amadeo P."/>
            <person name="Zhao Q."/>
            <person name="Wortman J."/>
            <person name="Fraser-Liggett C."/>
            <person name="Carlton J."/>
        </authorList>
    </citation>
    <scope>NUCLEOTIDE SEQUENCE</scope>
    <source>
        <strain evidence="2">G3</strain>
    </source>
</reference>
<dbReference type="KEGG" id="tva:4761622"/>
<dbReference type="AlphaFoldDB" id="A2EU92"/>
<evidence type="ECO:0000256" key="1">
    <source>
        <dbReference type="SAM" id="MobiDB-lite"/>
    </source>
</evidence>
<dbReference type="VEuPathDB" id="TrichDB:TVAGG3_1051550"/>
<name>A2EU92_TRIV3</name>
<reference evidence="2" key="2">
    <citation type="journal article" date="2007" name="Science">
        <title>Draft genome sequence of the sexually transmitted pathogen Trichomonas vaginalis.</title>
        <authorList>
            <person name="Carlton J.M."/>
            <person name="Hirt R.P."/>
            <person name="Silva J.C."/>
            <person name="Delcher A.L."/>
            <person name="Schatz M."/>
            <person name="Zhao Q."/>
            <person name="Wortman J.R."/>
            <person name="Bidwell S.L."/>
            <person name="Alsmark U.C.M."/>
            <person name="Besteiro S."/>
            <person name="Sicheritz-Ponten T."/>
            <person name="Noel C.J."/>
            <person name="Dacks J.B."/>
            <person name="Foster P.G."/>
            <person name="Simillion C."/>
            <person name="Van de Peer Y."/>
            <person name="Miranda-Saavedra D."/>
            <person name="Barton G.J."/>
            <person name="Westrop G.D."/>
            <person name="Mueller S."/>
            <person name="Dessi D."/>
            <person name="Fiori P.L."/>
            <person name="Ren Q."/>
            <person name="Paulsen I."/>
            <person name="Zhang H."/>
            <person name="Bastida-Corcuera F.D."/>
            <person name="Simoes-Barbosa A."/>
            <person name="Brown M.T."/>
            <person name="Hayes R.D."/>
            <person name="Mukherjee M."/>
            <person name="Okumura C.Y."/>
            <person name="Schneider R."/>
            <person name="Smith A.J."/>
            <person name="Vanacova S."/>
            <person name="Villalvazo M."/>
            <person name="Haas B.J."/>
            <person name="Pertea M."/>
            <person name="Feldblyum T.V."/>
            <person name="Utterback T.R."/>
            <person name="Shu C.L."/>
            <person name="Osoegawa K."/>
            <person name="de Jong P.J."/>
            <person name="Hrdy I."/>
            <person name="Horvathova L."/>
            <person name="Zubacova Z."/>
            <person name="Dolezal P."/>
            <person name="Malik S.B."/>
            <person name="Logsdon J.M. Jr."/>
            <person name="Henze K."/>
            <person name="Gupta A."/>
            <person name="Wang C.C."/>
            <person name="Dunne R.L."/>
            <person name="Upcroft J.A."/>
            <person name="Upcroft P."/>
            <person name="White O."/>
            <person name="Salzberg S.L."/>
            <person name="Tang P."/>
            <person name="Chiu C.-H."/>
            <person name="Lee Y.-S."/>
            <person name="Embley T.M."/>
            <person name="Coombs G.H."/>
            <person name="Mottram J.C."/>
            <person name="Tachezy J."/>
            <person name="Fraser-Liggett C.M."/>
            <person name="Johnson P.J."/>
        </authorList>
    </citation>
    <scope>NUCLEOTIDE SEQUENCE [LARGE SCALE GENOMIC DNA]</scope>
    <source>
        <strain evidence="2">G3</strain>
    </source>
</reference>
<feature type="region of interest" description="Disordered" evidence="1">
    <location>
        <begin position="123"/>
        <end position="147"/>
    </location>
</feature>
<dbReference type="EMBL" id="DS113494">
    <property type="protein sequence ID" value="EAY03779.1"/>
    <property type="molecule type" value="Genomic_DNA"/>
</dbReference>
<dbReference type="InParanoid" id="A2EU92"/>
<proteinExistence type="predicted"/>
<organism evidence="2 3">
    <name type="scientific">Trichomonas vaginalis (strain ATCC PRA-98 / G3)</name>
    <dbReference type="NCBI Taxonomy" id="412133"/>
    <lineage>
        <taxon>Eukaryota</taxon>
        <taxon>Metamonada</taxon>
        <taxon>Parabasalia</taxon>
        <taxon>Trichomonadida</taxon>
        <taxon>Trichomonadidae</taxon>
        <taxon>Trichomonas</taxon>
    </lineage>
</organism>
<feature type="compositionally biased region" description="Basic residues" evidence="1">
    <location>
        <begin position="138"/>
        <end position="147"/>
    </location>
</feature>
<keyword evidence="3" id="KW-1185">Reference proteome</keyword>
<evidence type="ECO:0000313" key="3">
    <source>
        <dbReference type="Proteomes" id="UP000001542"/>
    </source>
</evidence>
<gene>
    <name evidence="2" type="ORF">TVAG_232620</name>
</gene>